<evidence type="ECO:0000256" key="2">
    <source>
        <dbReference type="SAM" id="SignalP"/>
    </source>
</evidence>
<protein>
    <submittedName>
        <fullName evidence="4">DnaJ protein-like</fullName>
    </submittedName>
</protein>
<feature type="signal peptide" evidence="2">
    <location>
        <begin position="1"/>
        <end position="26"/>
    </location>
</feature>
<evidence type="ECO:0000313" key="4">
    <source>
        <dbReference type="EMBL" id="GBG30369.1"/>
    </source>
</evidence>
<name>A0A2R5GJ75_9STRA</name>
<dbReference type="PANTHER" id="PTHR45184:SF1">
    <property type="entry name" value="DNAJ PROTEIN ERDJ3A"/>
    <property type="match status" value="1"/>
</dbReference>
<feature type="region of interest" description="Disordered" evidence="1">
    <location>
        <begin position="187"/>
        <end position="216"/>
    </location>
</feature>
<dbReference type="PROSITE" id="PS50076">
    <property type="entry name" value="DNAJ_2"/>
    <property type="match status" value="1"/>
</dbReference>
<dbReference type="PRINTS" id="PR00625">
    <property type="entry name" value="JDOMAIN"/>
</dbReference>
<organism evidence="4 5">
    <name type="scientific">Hondaea fermentalgiana</name>
    <dbReference type="NCBI Taxonomy" id="2315210"/>
    <lineage>
        <taxon>Eukaryota</taxon>
        <taxon>Sar</taxon>
        <taxon>Stramenopiles</taxon>
        <taxon>Bigyra</taxon>
        <taxon>Labyrinthulomycetes</taxon>
        <taxon>Thraustochytrida</taxon>
        <taxon>Thraustochytriidae</taxon>
        <taxon>Hondaea</taxon>
    </lineage>
</organism>
<feature type="compositionally biased region" description="Gly residues" evidence="1">
    <location>
        <begin position="114"/>
        <end position="125"/>
    </location>
</feature>
<evidence type="ECO:0000313" key="5">
    <source>
        <dbReference type="Proteomes" id="UP000241890"/>
    </source>
</evidence>
<sequence>MRLWRWSVVAFALVAFIALACEPVEAARRGSPRREAPKKSKDFYKILGVKRNASDKDIKKAYREAAKKYHPDRIQGDDKAKAKATQRFAEIGKAYETLSDPEQRRIYDQVGEEGLNGGGGGGGGQPRQQRGHPGGGFNFGGGFGGGGPGMGRGRPGAGFGGGGGGGGGFNFGDMFGNMFGGMGGGARAGGHPGAGARRGRPQPAAPKDLFAGTPVTSLEGKGISSQLAAKNRKTRMWTVLFYKSENEKLQSIFVKLAERYQGTVHVGAVNCAKPENAKGCDHFAKEAPRSAFPFVKALYPGKPSQTFKGKKISTKTIAASVDAYLEQLVTIIHSTAEARTFTESCVKEGRRACVILLSDAGKDKPPMLLGASAAFNYQKLDFAYWPAKSKSESAAAYRYLTRGDAEPRGEEGEEGGVPDDKSLPLLMACKTGAYLGNPDVKSFKFEAEDAKRDIKSFKQYTRILSDAYFTDRSAAKRRTARESSAKDEL</sequence>
<dbReference type="InterPro" id="IPR052842">
    <property type="entry name" value="ER_Co-chaperone"/>
</dbReference>
<feature type="region of interest" description="Disordered" evidence="1">
    <location>
        <begin position="111"/>
        <end position="159"/>
    </location>
</feature>
<dbReference type="AlphaFoldDB" id="A0A2R5GJ75"/>
<keyword evidence="2" id="KW-0732">Signal</keyword>
<dbReference type="Gene3D" id="1.10.287.110">
    <property type="entry name" value="DnaJ domain"/>
    <property type="match status" value="1"/>
</dbReference>
<dbReference type="OrthoDB" id="164807at2759"/>
<proteinExistence type="predicted"/>
<accession>A0A2R5GJ75</accession>
<keyword evidence="5" id="KW-1185">Reference proteome</keyword>
<dbReference type="SMART" id="SM00271">
    <property type="entry name" value="DnaJ"/>
    <property type="match status" value="1"/>
</dbReference>
<dbReference type="PROSITE" id="PS51257">
    <property type="entry name" value="PROKAR_LIPOPROTEIN"/>
    <property type="match status" value="1"/>
</dbReference>
<feature type="chain" id="PRO_5015322559" evidence="2">
    <location>
        <begin position="27"/>
        <end position="489"/>
    </location>
</feature>
<comment type="caution">
    <text evidence="4">The sequence shown here is derived from an EMBL/GenBank/DDBJ whole genome shotgun (WGS) entry which is preliminary data.</text>
</comment>
<evidence type="ECO:0000259" key="3">
    <source>
        <dbReference type="PROSITE" id="PS50076"/>
    </source>
</evidence>
<dbReference type="Proteomes" id="UP000241890">
    <property type="component" value="Unassembled WGS sequence"/>
</dbReference>
<dbReference type="InParanoid" id="A0A2R5GJ75"/>
<dbReference type="CDD" id="cd06257">
    <property type="entry name" value="DnaJ"/>
    <property type="match status" value="1"/>
</dbReference>
<gene>
    <name evidence="4" type="ORF">FCC1311_065882</name>
</gene>
<feature type="domain" description="J" evidence="3">
    <location>
        <begin position="42"/>
        <end position="111"/>
    </location>
</feature>
<reference evidence="4 5" key="1">
    <citation type="submission" date="2017-12" db="EMBL/GenBank/DDBJ databases">
        <title>Sequencing, de novo assembly and annotation of complete genome of a new Thraustochytrid species, strain FCC1311.</title>
        <authorList>
            <person name="Sedici K."/>
            <person name="Godart F."/>
            <person name="Aiese Cigliano R."/>
            <person name="Sanseverino W."/>
            <person name="Barakat M."/>
            <person name="Ortet P."/>
            <person name="Marechal E."/>
            <person name="Cagnac O."/>
            <person name="Amato A."/>
        </authorList>
    </citation>
    <scope>NUCLEOTIDE SEQUENCE [LARGE SCALE GENOMIC DNA]</scope>
</reference>
<dbReference type="PROSITE" id="PS00636">
    <property type="entry name" value="DNAJ_1"/>
    <property type="match status" value="1"/>
</dbReference>
<dbReference type="InterPro" id="IPR001623">
    <property type="entry name" value="DnaJ_domain"/>
</dbReference>
<feature type="compositionally biased region" description="Gly residues" evidence="1">
    <location>
        <begin position="132"/>
        <end position="159"/>
    </location>
</feature>
<dbReference type="SUPFAM" id="SSF46565">
    <property type="entry name" value="Chaperone J-domain"/>
    <property type="match status" value="1"/>
</dbReference>
<dbReference type="Pfam" id="PF00226">
    <property type="entry name" value="DnaJ"/>
    <property type="match status" value="1"/>
</dbReference>
<dbReference type="Gene3D" id="3.40.30.10">
    <property type="entry name" value="Glutaredoxin"/>
    <property type="match status" value="1"/>
</dbReference>
<dbReference type="InterPro" id="IPR036869">
    <property type="entry name" value="J_dom_sf"/>
</dbReference>
<dbReference type="PANTHER" id="PTHR45184">
    <property type="entry name" value="DNAJ PROTEIN ERDJ3A"/>
    <property type="match status" value="1"/>
</dbReference>
<dbReference type="EMBL" id="BEYU01000075">
    <property type="protein sequence ID" value="GBG30369.1"/>
    <property type="molecule type" value="Genomic_DNA"/>
</dbReference>
<evidence type="ECO:0000256" key="1">
    <source>
        <dbReference type="SAM" id="MobiDB-lite"/>
    </source>
</evidence>
<dbReference type="InterPro" id="IPR018253">
    <property type="entry name" value="DnaJ_domain_CS"/>
</dbReference>